<dbReference type="PANTHER" id="PTHR12563:SF17">
    <property type="entry name" value="DIHYDROXYACETONE PHOSPHATE ACYLTRANSFERASE"/>
    <property type="match status" value="1"/>
</dbReference>
<keyword evidence="10 12" id="KW-0012">Acyltransferase</keyword>
<dbReference type="GO" id="GO:0005886">
    <property type="term" value="C:plasma membrane"/>
    <property type="evidence" value="ECO:0007669"/>
    <property type="project" value="UniProtKB-SubCell"/>
</dbReference>
<feature type="region of interest" description="Disordered" evidence="13">
    <location>
        <begin position="817"/>
        <end position="836"/>
    </location>
</feature>
<dbReference type="NCBIfam" id="TIGR03703">
    <property type="entry name" value="plsB"/>
    <property type="match status" value="1"/>
</dbReference>
<proteinExistence type="inferred from homology"/>
<keyword evidence="7 12" id="KW-1003">Cell membrane</keyword>
<dbReference type="NCBIfam" id="NF003441">
    <property type="entry name" value="PRK04974.1"/>
    <property type="match status" value="1"/>
</dbReference>
<dbReference type="SUPFAM" id="SSF69593">
    <property type="entry name" value="Glycerol-3-phosphate (1)-acyltransferase"/>
    <property type="match status" value="1"/>
</dbReference>
<evidence type="ECO:0000256" key="12">
    <source>
        <dbReference type="HAMAP-Rule" id="MF_00393"/>
    </source>
</evidence>
<dbReference type="PIRSF" id="PIRSF000437">
    <property type="entry name" value="GPAT_DHAPAT"/>
    <property type="match status" value="1"/>
</dbReference>
<dbReference type="InterPro" id="IPR028354">
    <property type="entry name" value="GPAT_PlsB"/>
</dbReference>
<keyword evidence="9 12" id="KW-0472">Membrane</keyword>
<dbReference type="EC" id="2.3.1.15" evidence="5 12"/>
<dbReference type="CDD" id="cd07993">
    <property type="entry name" value="LPLAT_DHAPAT-like"/>
    <property type="match status" value="1"/>
</dbReference>
<comment type="similarity">
    <text evidence="4 12">Belongs to the GPAT/DAPAT family.</text>
</comment>
<comment type="subcellular location">
    <subcellularLocation>
        <location evidence="1 12">Cell membrane</location>
        <topology evidence="1 12">Peripheral membrane protein</topology>
        <orientation evidence="1 12">Cytoplasmic side</orientation>
    </subcellularLocation>
</comment>
<evidence type="ECO:0000256" key="5">
    <source>
        <dbReference type="ARBA" id="ARBA00013113"/>
    </source>
</evidence>
<evidence type="ECO:0000256" key="10">
    <source>
        <dbReference type="ARBA" id="ARBA00023315"/>
    </source>
</evidence>
<evidence type="ECO:0000256" key="13">
    <source>
        <dbReference type="SAM" id="MobiDB-lite"/>
    </source>
</evidence>
<evidence type="ECO:0000256" key="7">
    <source>
        <dbReference type="ARBA" id="ARBA00022475"/>
    </source>
</evidence>
<evidence type="ECO:0000256" key="2">
    <source>
        <dbReference type="ARBA" id="ARBA00004765"/>
    </source>
</evidence>
<dbReference type="Pfam" id="PF19277">
    <property type="entry name" value="GPAT_C"/>
    <property type="match status" value="1"/>
</dbReference>
<evidence type="ECO:0000313" key="15">
    <source>
        <dbReference type="EMBL" id="EXI78586.1"/>
    </source>
</evidence>
<dbReference type="STRING" id="1454003.AW10_02938"/>
<dbReference type="Proteomes" id="UP000021816">
    <property type="component" value="Unassembled WGS sequence"/>
</dbReference>
<dbReference type="Pfam" id="PF01553">
    <property type="entry name" value="Acyltransferase"/>
    <property type="match status" value="1"/>
</dbReference>
<dbReference type="PANTHER" id="PTHR12563">
    <property type="entry name" value="GLYCEROL-3-PHOSPHATE ACYLTRANSFERASE"/>
    <property type="match status" value="1"/>
</dbReference>
<keyword evidence="12" id="KW-0594">Phospholipid biosynthesis</keyword>
<keyword evidence="8 12" id="KW-0808">Transferase</keyword>
<dbReference type="InterPro" id="IPR045520">
    <property type="entry name" value="GPAT/DHAPAT_C"/>
</dbReference>
<sequence length="836" mass="93039">MTRAAKLADWFLLLARRLLYFWVRSSVFPEKAQDLRLDPGKPVCYVLQDRHFSNLLVLFEESRRAGLPPAEAPLDIAGPRQARSFFFVNRDRSPAGRARDQSDHSPLLADLIRATIADPRLDVQLLPVVILWGRSPGKQDSILKALFSETWRPPGAWRQLLAVVLHGRQVLVRFNSPISLSGLVHGGLDQEQALRKLSRVLRVHFRRQRQMAIGPDLSHRNTQVAAVLAGERVRAAIASEAATHGIPPDKASARAARFAREIASDYSHGAVRALELFLTWLWKRLYDGIEAHNFEALTRIAPGHEIVYVPCHRSHIDYLLLSYLIRRKGLTPPHIAAGANLNLPIVGVLLRRCGAFFLRRSLKGEPLYAAVFDEYLHLILARGFPLEYFIEGGRSRSGRMLTPKAGILAMTVHSFIREHSRPLVFVPVYIGYEKLLEGHSYLGELAGKAKRRESLWGVIRSIRSIRRVFGRVHVNVGEPLPLAGFLDVRHAGWREQAGDCPAPWSRAVVRHAAAEIATRINEASVLNPVNLIALALLATPRHTADEYSLQRLISHYQALFIEAPYAPSSIACALDAQQVVVYGERLAFVERFSDPLGDLIRVPEKQAPLLAYFRNNVLHLFALPAVISCLMSHNRRLDGARMARAVRGIYALIRGELFLRWSEDELAAAGDAVIEVLIGRGLLLRSDPTGELAAPEPISQEFAELHLLGESIRPLLERYFLTLALLEQHGSGQLTRQSLEDSCHRLGQRLALLYEFNSPEFAEKLAFSGFIATLIEGEFLGEDDAGRLHFDHRLMTPLADAELLLSGAARQAIRRMAGRSGGGGDSAGAPSVPPRS</sequence>
<dbReference type="PIRSF" id="PIRSF500064">
    <property type="entry name" value="GPAT"/>
    <property type="match status" value="1"/>
</dbReference>
<evidence type="ECO:0000256" key="1">
    <source>
        <dbReference type="ARBA" id="ARBA00004413"/>
    </source>
</evidence>
<dbReference type="HAMAP" id="MF_00393">
    <property type="entry name" value="Glyc3P_acyltrans"/>
    <property type="match status" value="1"/>
</dbReference>
<accession>A0A011NTB8</accession>
<keyword evidence="12" id="KW-1208">Phospholipid metabolism</keyword>
<comment type="pathway">
    <text evidence="3">Lipid metabolism.</text>
</comment>
<dbReference type="GO" id="GO:0004366">
    <property type="term" value="F:glycerol-3-phosphate O-acyltransferase activity"/>
    <property type="evidence" value="ECO:0007669"/>
    <property type="project" value="UniProtKB-UniRule"/>
</dbReference>
<keyword evidence="12" id="KW-0443">Lipid metabolism</keyword>
<evidence type="ECO:0000256" key="6">
    <source>
        <dbReference type="ARBA" id="ARBA00013432"/>
    </source>
</evidence>
<reference evidence="15 16" key="1">
    <citation type="submission" date="2014-02" db="EMBL/GenBank/DDBJ databases">
        <title>Expanding our view of genomic diversity in Candidatus Accumulibacter clades.</title>
        <authorList>
            <person name="Skennerton C.T."/>
            <person name="Barr J.J."/>
            <person name="Slater F.R."/>
            <person name="Bond P.L."/>
            <person name="Tyson G.W."/>
        </authorList>
    </citation>
    <scope>NUCLEOTIDE SEQUENCE [LARGE SCALE GENOMIC DNA]</scope>
    <source>
        <strain evidence="16">BA-92</strain>
    </source>
</reference>
<feature type="short sequence motif" description="HXXXXD motif" evidence="12">
    <location>
        <begin position="311"/>
        <end position="316"/>
    </location>
</feature>
<dbReference type="GO" id="GO:0006631">
    <property type="term" value="P:fatty acid metabolic process"/>
    <property type="evidence" value="ECO:0007669"/>
    <property type="project" value="TreeGrafter"/>
</dbReference>
<evidence type="ECO:0000256" key="9">
    <source>
        <dbReference type="ARBA" id="ARBA00023136"/>
    </source>
</evidence>
<comment type="catalytic activity">
    <reaction evidence="11 12">
        <text>sn-glycerol 3-phosphate + an acyl-CoA = a 1-acyl-sn-glycero-3-phosphate + CoA</text>
        <dbReference type="Rhea" id="RHEA:15325"/>
        <dbReference type="ChEBI" id="CHEBI:57287"/>
        <dbReference type="ChEBI" id="CHEBI:57597"/>
        <dbReference type="ChEBI" id="CHEBI:57970"/>
        <dbReference type="ChEBI" id="CHEBI:58342"/>
        <dbReference type="EC" id="2.3.1.15"/>
    </reaction>
</comment>
<organism evidence="15 16">
    <name type="scientific">Candidatus Accumulibacter appositus</name>
    <dbReference type="NCBI Taxonomy" id="1454003"/>
    <lineage>
        <taxon>Bacteria</taxon>
        <taxon>Pseudomonadati</taxon>
        <taxon>Pseudomonadota</taxon>
        <taxon>Betaproteobacteria</taxon>
        <taxon>Candidatus Accumulibacter</taxon>
    </lineage>
</organism>
<dbReference type="AlphaFoldDB" id="A0A011NTB8"/>
<name>A0A011NTB8_9PROT</name>
<dbReference type="GO" id="GO:0016024">
    <property type="term" value="P:CDP-diacylglycerol biosynthetic process"/>
    <property type="evidence" value="ECO:0007669"/>
    <property type="project" value="UniProtKB-UniRule"/>
</dbReference>
<evidence type="ECO:0000256" key="3">
    <source>
        <dbReference type="ARBA" id="ARBA00005189"/>
    </source>
</evidence>
<dbReference type="SMART" id="SM00563">
    <property type="entry name" value="PlsC"/>
    <property type="match status" value="1"/>
</dbReference>
<dbReference type="InterPro" id="IPR002123">
    <property type="entry name" value="Plipid/glycerol_acylTrfase"/>
</dbReference>
<comment type="caution">
    <text evidence="15">The sequence shown here is derived from an EMBL/GenBank/DDBJ whole genome shotgun (WGS) entry which is preliminary data.</text>
</comment>
<dbReference type="InterPro" id="IPR041728">
    <property type="entry name" value="GPAT/DHAPAT_LPLAT"/>
</dbReference>
<evidence type="ECO:0000256" key="4">
    <source>
        <dbReference type="ARBA" id="ARBA00007937"/>
    </source>
</evidence>
<comment type="pathway">
    <text evidence="2 12">Phospholipid metabolism; CDP-diacylglycerol biosynthesis; CDP-diacylglycerol from sn-glycerol 3-phosphate: step 1/3.</text>
</comment>
<evidence type="ECO:0000256" key="11">
    <source>
        <dbReference type="ARBA" id="ARBA00048427"/>
    </source>
</evidence>
<gene>
    <name evidence="12 15" type="primary">plsB</name>
    <name evidence="15" type="ORF">AW10_02938</name>
</gene>
<evidence type="ECO:0000256" key="8">
    <source>
        <dbReference type="ARBA" id="ARBA00022679"/>
    </source>
</evidence>
<dbReference type="PATRIC" id="fig|1454003.3.peg.2998"/>
<protein>
    <recommendedName>
        <fullName evidence="6 12">Glycerol-3-phosphate acyltransferase</fullName>
        <shortName evidence="12">GPAT</shortName>
        <ecNumber evidence="5 12">2.3.1.15</ecNumber>
    </recommendedName>
</protein>
<evidence type="ECO:0000313" key="16">
    <source>
        <dbReference type="Proteomes" id="UP000021816"/>
    </source>
</evidence>
<feature type="domain" description="Phospholipid/glycerol acyltransferase" evidence="14">
    <location>
        <begin position="306"/>
        <end position="433"/>
    </location>
</feature>
<dbReference type="EMBL" id="JEMX01000067">
    <property type="protein sequence ID" value="EXI78586.1"/>
    <property type="molecule type" value="Genomic_DNA"/>
</dbReference>
<comment type="domain">
    <text evidence="12">The HXXXXD motif is essential for acyltransferase activity and may constitute the binding site for the phosphate moiety of the glycerol-3-phosphate.</text>
</comment>
<dbReference type="UniPathway" id="UPA00557">
    <property type="reaction ID" value="UER00612"/>
</dbReference>
<evidence type="ECO:0000259" key="14">
    <source>
        <dbReference type="SMART" id="SM00563"/>
    </source>
</evidence>
<dbReference type="InterPro" id="IPR022284">
    <property type="entry name" value="GPAT/DHAPAT"/>
</dbReference>
<keyword evidence="12" id="KW-0444">Lipid biosynthesis</keyword>